<evidence type="ECO:0000256" key="1">
    <source>
        <dbReference type="SAM" id="Phobius"/>
    </source>
</evidence>
<reference evidence="3" key="1">
    <citation type="submission" date="2016-06" db="EMBL/GenBank/DDBJ databases">
        <authorList>
            <person name="Varghese N."/>
        </authorList>
    </citation>
    <scope>NUCLEOTIDE SEQUENCE [LARGE SCALE GENOMIC DNA]</scope>
    <source>
        <strain evidence="3">DSM 45344</strain>
    </source>
</reference>
<keyword evidence="3" id="KW-1185">Reference proteome</keyword>
<dbReference type="Proteomes" id="UP000199393">
    <property type="component" value="Chromosome I"/>
</dbReference>
<keyword evidence="1" id="KW-1133">Transmembrane helix</keyword>
<evidence type="ECO:0000313" key="2">
    <source>
        <dbReference type="EMBL" id="SBV24711.1"/>
    </source>
</evidence>
<dbReference type="OrthoDB" id="4218602at2"/>
<keyword evidence="1" id="KW-0812">Transmembrane</keyword>
<keyword evidence="1" id="KW-0472">Membrane</keyword>
<gene>
    <name evidence="2" type="ORF">GA0070620_0147</name>
</gene>
<name>A0A1C3MWL4_9ACTN</name>
<protein>
    <submittedName>
        <fullName evidence="2">Uncharacterized protein</fullName>
    </submittedName>
</protein>
<evidence type="ECO:0000313" key="3">
    <source>
        <dbReference type="Proteomes" id="UP000199393"/>
    </source>
</evidence>
<accession>A0A1C3MWL4</accession>
<proteinExistence type="predicted"/>
<feature type="transmembrane region" description="Helical" evidence="1">
    <location>
        <begin position="107"/>
        <end position="128"/>
    </location>
</feature>
<dbReference type="AlphaFoldDB" id="A0A1C3MWL4"/>
<sequence length="133" mass="14456">MTVPIGGRVGVTLTSPYSEVDIKDDLNPEGGVQPVTEPTDAATWIWSVRASKPGTYQLQGGAFVLAADTDQALLPHDRFTITLTVERTSDYTAEQVWTATLDITKWSVPQIVTILTALLGAGAFAAWIRRRLQ</sequence>
<dbReference type="EMBL" id="LT598496">
    <property type="protein sequence ID" value="SBV24711.1"/>
    <property type="molecule type" value="Genomic_DNA"/>
</dbReference>
<organism evidence="2 3">
    <name type="scientific">Micromonospora krabiensis</name>
    <dbReference type="NCBI Taxonomy" id="307121"/>
    <lineage>
        <taxon>Bacteria</taxon>
        <taxon>Bacillati</taxon>
        <taxon>Actinomycetota</taxon>
        <taxon>Actinomycetes</taxon>
        <taxon>Micromonosporales</taxon>
        <taxon>Micromonosporaceae</taxon>
        <taxon>Micromonospora</taxon>
    </lineage>
</organism>
<dbReference type="RefSeq" id="WP_091587488.1">
    <property type="nucleotide sequence ID" value="NZ_JBHRWG010000002.1"/>
</dbReference>